<feature type="transmembrane region" description="Helical" evidence="7">
    <location>
        <begin position="330"/>
        <end position="350"/>
    </location>
</feature>
<feature type="transmembrane region" description="Helical" evidence="7">
    <location>
        <begin position="138"/>
        <end position="157"/>
    </location>
</feature>
<keyword evidence="2" id="KW-0813">Transport</keyword>
<dbReference type="Proteomes" id="UP000029278">
    <property type="component" value="Unassembled WGS sequence"/>
</dbReference>
<gene>
    <name evidence="9" type="ORF">DJ90_3435</name>
</gene>
<feature type="transmembrane region" description="Helical" evidence="7">
    <location>
        <begin position="77"/>
        <end position="100"/>
    </location>
</feature>
<comment type="caution">
    <text evidence="9">The sequence shown here is derived from an EMBL/GenBank/DDBJ whole genome shotgun (WGS) entry which is preliminary data.</text>
</comment>
<feature type="domain" description="Major facilitator superfamily (MFS) profile" evidence="8">
    <location>
        <begin position="12"/>
        <end position="497"/>
    </location>
</feature>
<feature type="transmembrane region" description="Helical" evidence="7">
    <location>
        <begin position="267"/>
        <end position="290"/>
    </location>
</feature>
<dbReference type="Gene3D" id="1.20.1720.10">
    <property type="entry name" value="Multidrug resistance protein D"/>
    <property type="match status" value="1"/>
</dbReference>
<dbReference type="CDD" id="cd17502">
    <property type="entry name" value="MFS_Azr1_MDR_like"/>
    <property type="match status" value="1"/>
</dbReference>
<evidence type="ECO:0000256" key="5">
    <source>
        <dbReference type="ARBA" id="ARBA00022989"/>
    </source>
</evidence>
<evidence type="ECO:0000259" key="8">
    <source>
        <dbReference type="PROSITE" id="PS50850"/>
    </source>
</evidence>
<dbReference type="GO" id="GO:0005886">
    <property type="term" value="C:plasma membrane"/>
    <property type="evidence" value="ECO:0007669"/>
    <property type="project" value="UniProtKB-SubCell"/>
</dbReference>
<dbReference type="EMBL" id="JMQA01000030">
    <property type="protein sequence ID" value="KFN07921.1"/>
    <property type="molecule type" value="Genomic_DNA"/>
</dbReference>
<organism evidence="9 10">
    <name type="scientific">Paenibacillus macerans</name>
    <name type="common">Bacillus macerans</name>
    <dbReference type="NCBI Taxonomy" id="44252"/>
    <lineage>
        <taxon>Bacteria</taxon>
        <taxon>Bacillati</taxon>
        <taxon>Bacillota</taxon>
        <taxon>Bacilli</taxon>
        <taxon>Bacillales</taxon>
        <taxon>Paenibacillaceae</taxon>
        <taxon>Paenibacillus</taxon>
    </lineage>
</organism>
<feature type="transmembrane region" description="Helical" evidence="7">
    <location>
        <begin position="106"/>
        <end position="126"/>
    </location>
</feature>
<feature type="transmembrane region" description="Helical" evidence="7">
    <location>
        <begin position="397"/>
        <end position="414"/>
    </location>
</feature>
<feature type="transmembrane region" description="Helical" evidence="7">
    <location>
        <begin position="12"/>
        <end position="35"/>
    </location>
</feature>
<evidence type="ECO:0000256" key="4">
    <source>
        <dbReference type="ARBA" id="ARBA00022692"/>
    </source>
</evidence>
<feature type="transmembrane region" description="Helical" evidence="7">
    <location>
        <begin position="302"/>
        <end position="323"/>
    </location>
</feature>
<dbReference type="InterPro" id="IPR004638">
    <property type="entry name" value="EmrB-like"/>
</dbReference>
<name>A0A090ZUT6_PAEMA</name>
<evidence type="ECO:0000256" key="1">
    <source>
        <dbReference type="ARBA" id="ARBA00004651"/>
    </source>
</evidence>
<sequence>MTAEKKNQTPLILIGLMLAILMSAMDNTIVTTAMGTIVADLGGMEQFVWVTSAYMVAVMAGTPIFGKLSDMYGRKRFFLFGIITFLLGSILCGLAGSIMQLSIFRAIQGIGGGALMPIAFTIIYDIFPVEQRGKMTGLLGAVFGTSSIFGPLLGAFITDSLGWHWVFYINVPIGIVSLLLITAYYRESLAHTKQQIDWSGAVTLVGAVICLMFALELGGEKYAWNSAVIIALFAGFAVLFVAFLLAETKAREPIISFGMFKVRLYATSCLLALLYGSVFIVATVYIPIFVQGVFGGSATNSGIILMPMMVGSVVGSMMGGMLTSRLSYRAVMAISVVCFVCGVFALSTLTNDTSRLVLTVFSILTGFGVGFSFSVLSMASVHHFDMRQRGAATSTNSFLRSLGMTLGITIFGIVQRNLLADKMSAAFAGTGQAGGQAGATFGNAQEALSSDKRAMIPPEILDKITDALSGSIAHTFMWALIPAVCSVLVVIAMPKDRIVRGAAARPSKPSKQQG</sequence>
<proteinExistence type="predicted"/>
<feature type="transmembrane region" description="Helical" evidence="7">
    <location>
        <begin position="47"/>
        <end position="65"/>
    </location>
</feature>
<dbReference type="PROSITE" id="PS50850">
    <property type="entry name" value="MFS"/>
    <property type="match status" value="1"/>
</dbReference>
<evidence type="ECO:0000256" key="7">
    <source>
        <dbReference type="SAM" id="Phobius"/>
    </source>
</evidence>
<reference evidence="9 10" key="1">
    <citation type="submission" date="2014-04" db="EMBL/GenBank/DDBJ databases">
        <authorList>
            <person name="Bishop-Lilly K.A."/>
            <person name="Broomall S.M."/>
            <person name="Chain P.S."/>
            <person name="Chertkov O."/>
            <person name="Coyne S.R."/>
            <person name="Daligault H.E."/>
            <person name="Davenport K.W."/>
            <person name="Erkkila T."/>
            <person name="Frey K.G."/>
            <person name="Gibbons H.S."/>
            <person name="Gu W."/>
            <person name="Jaissle J."/>
            <person name="Johnson S.L."/>
            <person name="Koroleva G.I."/>
            <person name="Ladner J.T."/>
            <person name="Lo C.-C."/>
            <person name="Minogue T.D."/>
            <person name="Munk C."/>
            <person name="Palacios G.F."/>
            <person name="Redden C.L."/>
            <person name="Rosenzweig C.N."/>
            <person name="Scholz M.B."/>
            <person name="Teshima H."/>
            <person name="Xu Y."/>
        </authorList>
    </citation>
    <scope>NUCLEOTIDE SEQUENCE [LARGE SCALE GENOMIC DNA]</scope>
    <source>
        <strain evidence="9 10">8244</strain>
    </source>
</reference>
<feature type="transmembrane region" description="Helical" evidence="7">
    <location>
        <begin position="227"/>
        <end position="246"/>
    </location>
</feature>
<dbReference type="FunFam" id="1.20.1720.10:FF:000004">
    <property type="entry name" value="EmrB/QacA family drug resistance transporter"/>
    <property type="match status" value="1"/>
</dbReference>
<keyword evidence="10" id="KW-1185">Reference proteome</keyword>
<evidence type="ECO:0000256" key="3">
    <source>
        <dbReference type="ARBA" id="ARBA00022475"/>
    </source>
</evidence>
<dbReference type="InterPro" id="IPR011701">
    <property type="entry name" value="MFS"/>
</dbReference>
<evidence type="ECO:0000256" key="6">
    <source>
        <dbReference type="ARBA" id="ARBA00023136"/>
    </source>
</evidence>
<dbReference type="PANTHER" id="PTHR23501:SF170">
    <property type="entry name" value="MULTIDRUG RESISTANCE PROTEIN 3"/>
    <property type="match status" value="1"/>
</dbReference>
<feature type="transmembrane region" description="Helical" evidence="7">
    <location>
        <begin position="472"/>
        <end position="493"/>
    </location>
</feature>
<comment type="subcellular location">
    <subcellularLocation>
        <location evidence="1">Cell membrane</location>
        <topology evidence="1">Multi-pass membrane protein</topology>
    </subcellularLocation>
</comment>
<dbReference type="STRING" id="44252.DJ90_3435"/>
<dbReference type="Gene3D" id="1.20.1250.20">
    <property type="entry name" value="MFS general substrate transporter like domains"/>
    <property type="match status" value="1"/>
</dbReference>
<feature type="transmembrane region" description="Helical" evidence="7">
    <location>
        <begin position="163"/>
        <end position="184"/>
    </location>
</feature>
<dbReference type="PANTHER" id="PTHR23501">
    <property type="entry name" value="MAJOR FACILITATOR SUPERFAMILY"/>
    <property type="match status" value="1"/>
</dbReference>
<evidence type="ECO:0000313" key="9">
    <source>
        <dbReference type="EMBL" id="KFN07921.1"/>
    </source>
</evidence>
<evidence type="ECO:0000256" key="2">
    <source>
        <dbReference type="ARBA" id="ARBA00022448"/>
    </source>
</evidence>
<dbReference type="HOGENOM" id="CLU_000960_22_3_9"/>
<keyword evidence="3" id="KW-1003">Cell membrane</keyword>
<feature type="transmembrane region" description="Helical" evidence="7">
    <location>
        <begin position="356"/>
        <end position="376"/>
    </location>
</feature>
<feature type="transmembrane region" description="Helical" evidence="7">
    <location>
        <begin position="196"/>
        <end position="215"/>
    </location>
</feature>
<dbReference type="Pfam" id="PF07690">
    <property type="entry name" value="MFS_1"/>
    <property type="match status" value="1"/>
</dbReference>
<evidence type="ECO:0000313" key="10">
    <source>
        <dbReference type="Proteomes" id="UP000029278"/>
    </source>
</evidence>
<dbReference type="InterPro" id="IPR036259">
    <property type="entry name" value="MFS_trans_sf"/>
</dbReference>
<accession>A0A090ZUT6</accession>
<dbReference type="NCBIfam" id="TIGR00711">
    <property type="entry name" value="efflux_EmrB"/>
    <property type="match status" value="1"/>
</dbReference>
<protein>
    <submittedName>
        <fullName evidence="9">Drug resistance MFS transporter, drug:H+ antiporter-2 family protein</fullName>
    </submittedName>
</protein>
<dbReference type="SUPFAM" id="SSF103473">
    <property type="entry name" value="MFS general substrate transporter"/>
    <property type="match status" value="1"/>
</dbReference>
<keyword evidence="4 7" id="KW-0812">Transmembrane</keyword>
<dbReference type="AlphaFoldDB" id="A0A090ZUT6"/>
<keyword evidence="5 7" id="KW-1133">Transmembrane helix</keyword>
<dbReference type="PATRIC" id="fig|44252.3.peg.3572"/>
<keyword evidence="6 7" id="KW-0472">Membrane</keyword>
<dbReference type="PRINTS" id="PR01036">
    <property type="entry name" value="TCRTETB"/>
</dbReference>
<dbReference type="InterPro" id="IPR020846">
    <property type="entry name" value="MFS_dom"/>
</dbReference>
<dbReference type="GO" id="GO:0022857">
    <property type="term" value="F:transmembrane transporter activity"/>
    <property type="evidence" value="ECO:0007669"/>
    <property type="project" value="InterPro"/>
</dbReference>